<evidence type="ECO:0000256" key="1">
    <source>
        <dbReference type="ARBA" id="ARBA00006464"/>
    </source>
</evidence>
<organism evidence="3 4">
    <name type="scientific">Mesobacillus selenatarsenatis (strain DSM 18680 / JCM 14380 / FERM P-15431 / SF-1)</name>
    <dbReference type="NCBI Taxonomy" id="1321606"/>
    <lineage>
        <taxon>Bacteria</taxon>
        <taxon>Bacillati</taxon>
        <taxon>Bacillota</taxon>
        <taxon>Bacilli</taxon>
        <taxon>Bacillales</taxon>
        <taxon>Bacillaceae</taxon>
        <taxon>Mesobacillus</taxon>
    </lineage>
</organism>
<dbReference type="EC" id="2.7.8.6" evidence="3"/>
<dbReference type="AlphaFoldDB" id="A0A0A8X845"/>
<comment type="similarity">
    <text evidence="1">Belongs to the bacterial sugar transferase family.</text>
</comment>
<dbReference type="EMBL" id="BASE01000082">
    <property type="protein sequence ID" value="GAM15404.1"/>
    <property type="molecule type" value="Genomic_DNA"/>
</dbReference>
<dbReference type="InterPro" id="IPR003362">
    <property type="entry name" value="Bact_transf"/>
</dbReference>
<dbReference type="GO" id="GO:0047360">
    <property type="term" value="F:undecaprenyl-phosphate galactose phosphotransferase activity"/>
    <property type="evidence" value="ECO:0007669"/>
    <property type="project" value="UniProtKB-EC"/>
</dbReference>
<reference evidence="3 4" key="1">
    <citation type="submission" date="2013-06" db="EMBL/GenBank/DDBJ databases">
        <title>Whole genome shotgun sequence of Bacillus selenatarsenatis SF-1.</title>
        <authorList>
            <person name="Kuroda M."/>
            <person name="Sei K."/>
            <person name="Yamashita M."/>
            <person name="Ike M."/>
        </authorList>
    </citation>
    <scope>NUCLEOTIDE SEQUENCE [LARGE SCALE GENOMIC DNA]</scope>
    <source>
        <strain evidence="3 4">SF-1</strain>
    </source>
</reference>
<name>A0A0A8X845_MESS1</name>
<dbReference type="Pfam" id="PF02397">
    <property type="entry name" value="Bac_transf"/>
    <property type="match status" value="1"/>
</dbReference>
<dbReference type="Proteomes" id="UP000031014">
    <property type="component" value="Unassembled WGS sequence"/>
</dbReference>
<feature type="domain" description="Bacterial sugar transferase" evidence="2">
    <location>
        <begin position="1"/>
        <end position="143"/>
    </location>
</feature>
<keyword evidence="3" id="KW-0808">Transferase</keyword>
<protein>
    <submittedName>
        <fullName evidence="3">Undecaprenyl-phosphate galactosephosphotransferase</fullName>
        <ecNumber evidence="3">2.7.8.6</ecNumber>
    </submittedName>
</protein>
<accession>A0A0A8X845</accession>
<dbReference type="PANTHER" id="PTHR30576">
    <property type="entry name" value="COLANIC BIOSYNTHESIS UDP-GLUCOSE LIPID CARRIER TRANSFERASE"/>
    <property type="match status" value="1"/>
</dbReference>
<evidence type="ECO:0000259" key="2">
    <source>
        <dbReference type="Pfam" id="PF02397"/>
    </source>
</evidence>
<dbReference type="PANTHER" id="PTHR30576:SF0">
    <property type="entry name" value="UNDECAPRENYL-PHOSPHATE N-ACETYLGALACTOSAMINYL 1-PHOSPHATE TRANSFERASE-RELATED"/>
    <property type="match status" value="1"/>
</dbReference>
<comment type="caution">
    <text evidence="3">The sequence shown here is derived from an EMBL/GenBank/DDBJ whole genome shotgun (WGS) entry which is preliminary data.</text>
</comment>
<dbReference type="STRING" id="1321606.SAMD00020551_3561"/>
<proteinExistence type="inferred from homology"/>
<evidence type="ECO:0000313" key="4">
    <source>
        <dbReference type="Proteomes" id="UP000031014"/>
    </source>
</evidence>
<keyword evidence="4" id="KW-1185">Reference proteome</keyword>
<gene>
    <name evidence="3" type="ORF">SAMD00020551_3561</name>
</gene>
<sequence>MYKFRTMHVLQAEKRLVTSVDDPRIFSFGSLIRKAKVDELPQLLNVLKGDMSIVGPRPEDPVIVERYYTEGQLRTLEVLPGLTSPGSLYYYTSGESLLTGDNTDEKYIEAVMPMKLAIDLYYTKNTSLMYDLQIMLRTAYVIVAKLAGRNDFKEIWECSKIRFEKK</sequence>
<evidence type="ECO:0000313" key="3">
    <source>
        <dbReference type="EMBL" id="GAM15404.1"/>
    </source>
</evidence>